<accession>A0A4R0IUL7</accession>
<dbReference type="AlphaFoldDB" id="A0A4R0IUL7"/>
<dbReference type="Gene3D" id="3.10.105.10">
    <property type="entry name" value="Dipeptide-binding Protein, Domain 3"/>
    <property type="match status" value="1"/>
</dbReference>
<dbReference type="Gene3D" id="3.90.76.10">
    <property type="entry name" value="Dipeptide-binding Protein, Domain 1"/>
    <property type="match status" value="1"/>
</dbReference>
<dbReference type="InterPro" id="IPR030678">
    <property type="entry name" value="Peptide/Ni-bd"/>
</dbReference>
<sequence length="612" mass="66065">MGVGRRHCGWRASHGHAPIRAGCRAPSTEPLTALYPPINVPPTGVIQQQVQIRGIGQRRSSRRTRGIVCRIIPDHDVRFAVVSSSQDPSGLLSCESAVMTRRGFVGMAALAVGSMSVLGACSGSPASAPGQSRGTPKKGGVLKLGSTGGGASESLDPGKLFNNIDYTRVEQIYDTAYIQDAEGRTIPWLVKEAEPKATEWKLRIREGVTFHDGSPLTAADVAWTYNWNLDVANGAYGRGILLGGRVKSARALDKTTVVVELSAPNFLLDQTLSQIQLCIFQDGTHPGASGKFIGTGPFKLDRFAAGQRAVFSANRNYWGEGPYLDGLEIVSVSGPDALVNAVRSGQVDAVSDVDFAQVAAFKNNPEFTLYDSLSSNCNAHAMDTQTAPYSDPRVRKALRLLVDREQQLSNGVNGQGKVANDLFSWFDPYYAKDLPQISYDPDQAKSLLKAAGMESATFELHTTNGVPGVVASANLLAESAGRAGVNLKVKQVPYDTYYSTSYLKVPFFSTQQGGNTIAQMFNKNFTPGGPYPETHWDNAEWSSLYNRVLASGDEAKRKSLMVDAQRILHDEGGYIIPVFTNHSDIARSKVAGLKSTPSSGALSDFRYTWIED</sequence>
<name>A0A4R0IUL7_9ACTN</name>
<dbReference type="Proteomes" id="UP000294225">
    <property type="component" value="Unassembled WGS sequence"/>
</dbReference>
<proteinExistence type="predicted"/>
<evidence type="ECO:0000313" key="4">
    <source>
        <dbReference type="Proteomes" id="UP000294225"/>
    </source>
</evidence>
<dbReference type="EMBL" id="SJKC01000003">
    <property type="protein sequence ID" value="TCC36470.1"/>
    <property type="molecule type" value="Genomic_DNA"/>
</dbReference>
<dbReference type="Pfam" id="PF00496">
    <property type="entry name" value="SBP_bac_5"/>
    <property type="match status" value="1"/>
</dbReference>
<feature type="region of interest" description="Disordered" evidence="1">
    <location>
        <begin position="123"/>
        <end position="151"/>
    </location>
</feature>
<dbReference type="GO" id="GO:0042597">
    <property type="term" value="C:periplasmic space"/>
    <property type="evidence" value="ECO:0007669"/>
    <property type="project" value="UniProtKB-ARBA"/>
</dbReference>
<protein>
    <submittedName>
        <fullName evidence="3">ABC transporter substrate-binding protein</fullName>
    </submittedName>
</protein>
<dbReference type="CDD" id="cd08503">
    <property type="entry name" value="PBP2_NikA_DppA_OppA_like_17"/>
    <property type="match status" value="1"/>
</dbReference>
<dbReference type="GO" id="GO:0043190">
    <property type="term" value="C:ATP-binding cassette (ABC) transporter complex"/>
    <property type="evidence" value="ECO:0007669"/>
    <property type="project" value="InterPro"/>
</dbReference>
<evidence type="ECO:0000256" key="1">
    <source>
        <dbReference type="SAM" id="MobiDB-lite"/>
    </source>
</evidence>
<comment type="caution">
    <text evidence="3">The sequence shown here is derived from an EMBL/GenBank/DDBJ whole genome shotgun (WGS) entry which is preliminary data.</text>
</comment>
<evidence type="ECO:0000313" key="3">
    <source>
        <dbReference type="EMBL" id="TCC36470.1"/>
    </source>
</evidence>
<gene>
    <name evidence="3" type="ORF">E0H92_27970</name>
</gene>
<dbReference type="InterPro" id="IPR039424">
    <property type="entry name" value="SBP_5"/>
</dbReference>
<dbReference type="InterPro" id="IPR000914">
    <property type="entry name" value="SBP_5_dom"/>
</dbReference>
<dbReference type="GO" id="GO:1904680">
    <property type="term" value="F:peptide transmembrane transporter activity"/>
    <property type="evidence" value="ECO:0007669"/>
    <property type="project" value="TreeGrafter"/>
</dbReference>
<dbReference type="SUPFAM" id="SSF53850">
    <property type="entry name" value="Periplasmic binding protein-like II"/>
    <property type="match status" value="1"/>
</dbReference>
<feature type="domain" description="Solute-binding protein family 5" evidence="2">
    <location>
        <begin position="186"/>
        <end position="510"/>
    </location>
</feature>
<dbReference type="Gene3D" id="3.40.190.10">
    <property type="entry name" value="Periplasmic binding protein-like II"/>
    <property type="match status" value="1"/>
</dbReference>
<evidence type="ECO:0000259" key="2">
    <source>
        <dbReference type="Pfam" id="PF00496"/>
    </source>
</evidence>
<reference evidence="3 4" key="1">
    <citation type="submission" date="2019-02" db="EMBL/GenBank/DDBJ databases">
        <title>Kribbella capetownensis sp. nov. and Kribbella speibonae sp. nov., isolated from soil.</title>
        <authorList>
            <person name="Curtis S.M."/>
            <person name="Norton I."/>
            <person name="Everest G.J."/>
            <person name="Meyers P.R."/>
        </authorList>
    </citation>
    <scope>NUCLEOTIDE SEQUENCE [LARGE SCALE GENOMIC DNA]</scope>
    <source>
        <strain evidence="3 4">YM55</strain>
    </source>
</reference>
<dbReference type="PANTHER" id="PTHR30290">
    <property type="entry name" value="PERIPLASMIC BINDING COMPONENT OF ABC TRANSPORTER"/>
    <property type="match status" value="1"/>
</dbReference>
<dbReference type="GO" id="GO:0015833">
    <property type="term" value="P:peptide transport"/>
    <property type="evidence" value="ECO:0007669"/>
    <property type="project" value="TreeGrafter"/>
</dbReference>
<organism evidence="3 4">
    <name type="scientific">Kribbella speibonae</name>
    <dbReference type="NCBI Taxonomy" id="1572660"/>
    <lineage>
        <taxon>Bacteria</taxon>
        <taxon>Bacillati</taxon>
        <taxon>Actinomycetota</taxon>
        <taxon>Actinomycetes</taxon>
        <taxon>Propionibacteriales</taxon>
        <taxon>Kribbellaceae</taxon>
        <taxon>Kribbella</taxon>
    </lineage>
</organism>
<dbReference type="PIRSF" id="PIRSF002741">
    <property type="entry name" value="MppA"/>
    <property type="match status" value="1"/>
</dbReference>